<evidence type="ECO:0000313" key="6">
    <source>
        <dbReference type="EMBL" id="PEG42734.1"/>
    </source>
</evidence>
<dbReference type="PROSITE" id="PS50043">
    <property type="entry name" value="HTH_LUXR_2"/>
    <property type="match status" value="1"/>
</dbReference>
<sequence length="53" mass="5802">MLISMGLSSRAVADRLTLSVRTVEGHLYQAMKKTGAASRDELIAMLPQRTVRA</sequence>
<reference evidence="5" key="3">
    <citation type="submission" date="2020-02" db="EMBL/GenBank/DDBJ databases">
        <authorList>
            <person name="Matsumoto Y."/>
            <person name="Motooka D."/>
            <person name="Nakamura S."/>
        </authorList>
    </citation>
    <scope>NUCLEOTIDE SEQUENCE</scope>
    <source>
        <strain evidence="5">JCM 6377</strain>
    </source>
</reference>
<dbReference type="PANTHER" id="PTHR44688:SF16">
    <property type="entry name" value="DNA-BINDING TRANSCRIPTIONAL ACTIVATOR DEVR_DOSR"/>
    <property type="match status" value="1"/>
</dbReference>
<proteinExistence type="predicted"/>
<keyword evidence="7" id="KW-1185">Reference proteome</keyword>
<keyword evidence="3" id="KW-0804">Transcription</keyword>
<feature type="domain" description="HTH luxR-type" evidence="4">
    <location>
        <begin position="1"/>
        <end position="50"/>
    </location>
</feature>
<dbReference type="Proteomes" id="UP000465302">
    <property type="component" value="Unassembled WGS sequence"/>
</dbReference>
<evidence type="ECO:0000313" key="5">
    <source>
        <dbReference type="EMBL" id="GFG52722.1"/>
    </source>
</evidence>
<dbReference type="Proteomes" id="UP000220914">
    <property type="component" value="Unassembled WGS sequence"/>
</dbReference>
<gene>
    <name evidence="6" type="ORF">CQY20_01715</name>
    <name evidence="5" type="ORF">MAGR_41630</name>
</gene>
<dbReference type="GO" id="GO:0006355">
    <property type="term" value="P:regulation of DNA-templated transcription"/>
    <property type="evidence" value="ECO:0007669"/>
    <property type="project" value="InterPro"/>
</dbReference>
<evidence type="ECO:0000256" key="3">
    <source>
        <dbReference type="ARBA" id="ARBA00023163"/>
    </source>
</evidence>
<comment type="caution">
    <text evidence="6">The sequence shown here is derived from an EMBL/GenBank/DDBJ whole genome shotgun (WGS) entry which is preliminary data.</text>
</comment>
<dbReference type="SUPFAM" id="SSF46894">
    <property type="entry name" value="C-terminal effector domain of the bipartite response regulators"/>
    <property type="match status" value="1"/>
</dbReference>
<dbReference type="OrthoDB" id="3197423at2"/>
<dbReference type="PANTHER" id="PTHR44688">
    <property type="entry name" value="DNA-BINDING TRANSCRIPTIONAL ACTIVATOR DEVR_DOSR"/>
    <property type="match status" value="1"/>
</dbReference>
<keyword evidence="2" id="KW-0238">DNA-binding</keyword>
<evidence type="ECO:0000313" key="7">
    <source>
        <dbReference type="Proteomes" id="UP000220914"/>
    </source>
</evidence>
<evidence type="ECO:0000259" key="4">
    <source>
        <dbReference type="PROSITE" id="PS50043"/>
    </source>
</evidence>
<dbReference type="InterPro" id="IPR036388">
    <property type="entry name" value="WH-like_DNA-bd_sf"/>
</dbReference>
<dbReference type="AlphaFoldDB" id="A0A2A7NFM3"/>
<dbReference type="EMBL" id="BLKS01000001">
    <property type="protein sequence ID" value="GFG52722.1"/>
    <property type="molecule type" value="Genomic_DNA"/>
</dbReference>
<dbReference type="GO" id="GO:0003677">
    <property type="term" value="F:DNA binding"/>
    <property type="evidence" value="ECO:0007669"/>
    <property type="project" value="UniProtKB-KW"/>
</dbReference>
<dbReference type="SMART" id="SM00421">
    <property type="entry name" value="HTH_LUXR"/>
    <property type="match status" value="1"/>
</dbReference>
<dbReference type="Pfam" id="PF00196">
    <property type="entry name" value="GerE"/>
    <property type="match status" value="1"/>
</dbReference>
<evidence type="ECO:0000256" key="2">
    <source>
        <dbReference type="ARBA" id="ARBA00023125"/>
    </source>
</evidence>
<dbReference type="InterPro" id="IPR000792">
    <property type="entry name" value="Tscrpt_reg_LuxR_C"/>
</dbReference>
<protein>
    <recommendedName>
        <fullName evidence="4">HTH luxR-type domain-containing protein</fullName>
    </recommendedName>
</protein>
<evidence type="ECO:0000256" key="1">
    <source>
        <dbReference type="ARBA" id="ARBA00023015"/>
    </source>
</evidence>
<accession>A0A2A7NFM3</accession>
<dbReference type="Gene3D" id="1.10.10.10">
    <property type="entry name" value="Winged helix-like DNA-binding domain superfamily/Winged helix DNA-binding domain"/>
    <property type="match status" value="1"/>
</dbReference>
<reference evidence="5 8" key="2">
    <citation type="journal article" date="2019" name="Emerg. Microbes Infect.">
        <title>Comprehensive subspecies identification of 175 nontuberculous mycobacteria species based on 7547 genomic profiles.</title>
        <authorList>
            <person name="Matsumoto Y."/>
            <person name="Kinjo T."/>
            <person name="Motooka D."/>
            <person name="Nabeya D."/>
            <person name="Jung N."/>
            <person name="Uechi K."/>
            <person name="Horii T."/>
            <person name="Iida T."/>
            <person name="Fujita J."/>
            <person name="Nakamura S."/>
        </authorList>
    </citation>
    <scope>NUCLEOTIDE SEQUENCE [LARGE SCALE GENOMIC DNA]</scope>
    <source>
        <strain evidence="5 8">JCM 6377</strain>
    </source>
</reference>
<dbReference type="EMBL" id="PDCP01000002">
    <property type="protein sequence ID" value="PEG42734.1"/>
    <property type="molecule type" value="Genomic_DNA"/>
</dbReference>
<evidence type="ECO:0000313" key="8">
    <source>
        <dbReference type="Proteomes" id="UP000465302"/>
    </source>
</evidence>
<organism evidence="6 7">
    <name type="scientific">Mycolicibacterium agri</name>
    <name type="common">Mycobacterium agri</name>
    <dbReference type="NCBI Taxonomy" id="36811"/>
    <lineage>
        <taxon>Bacteria</taxon>
        <taxon>Bacillati</taxon>
        <taxon>Actinomycetota</taxon>
        <taxon>Actinomycetes</taxon>
        <taxon>Mycobacteriales</taxon>
        <taxon>Mycobacteriaceae</taxon>
        <taxon>Mycolicibacterium</taxon>
    </lineage>
</organism>
<keyword evidence="1" id="KW-0805">Transcription regulation</keyword>
<reference evidence="6 7" key="1">
    <citation type="submission" date="2017-10" db="EMBL/GenBank/DDBJ databases">
        <title>The new phylogeny of genus Mycobacterium.</title>
        <authorList>
            <person name="Tortoli E."/>
            <person name="Trovato A."/>
            <person name="Cirillo D.M."/>
        </authorList>
    </citation>
    <scope>NUCLEOTIDE SEQUENCE [LARGE SCALE GENOMIC DNA]</scope>
    <source>
        <strain evidence="6 7">CCUG37673</strain>
    </source>
</reference>
<dbReference type="InterPro" id="IPR016032">
    <property type="entry name" value="Sig_transdc_resp-reg_C-effctor"/>
</dbReference>
<name>A0A2A7NFM3_MYCAG</name>